<gene>
    <name evidence="1" type="ORF">DYU05_07300</name>
</gene>
<sequence length="101" mass="10988">MFCYPAEQICRGAVSPSYQQIPAHMTPHIATGTLDDNSHAEDAKEYLLSNDFEETDIELIPAALGTAVIMNIATPTARLAQEAVDVLRNYGANGISFYEVV</sequence>
<organism evidence="1 2">
    <name type="scientific">Mucilaginibacter terrenus</name>
    <dbReference type="NCBI Taxonomy" id="2482727"/>
    <lineage>
        <taxon>Bacteria</taxon>
        <taxon>Pseudomonadati</taxon>
        <taxon>Bacteroidota</taxon>
        <taxon>Sphingobacteriia</taxon>
        <taxon>Sphingobacteriales</taxon>
        <taxon>Sphingobacteriaceae</taxon>
        <taxon>Mucilaginibacter</taxon>
    </lineage>
</organism>
<name>A0A3E2NWK7_9SPHI</name>
<keyword evidence="2" id="KW-1185">Reference proteome</keyword>
<evidence type="ECO:0000313" key="2">
    <source>
        <dbReference type="Proteomes" id="UP000260823"/>
    </source>
</evidence>
<accession>A0A3E2NWK7</accession>
<proteinExistence type="predicted"/>
<comment type="caution">
    <text evidence="1">The sequence shown here is derived from an EMBL/GenBank/DDBJ whole genome shotgun (WGS) entry which is preliminary data.</text>
</comment>
<reference evidence="1 2" key="1">
    <citation type="submission" date="2018-08" db="EMBL/GenBank/DDBJ databases">
        <title>Mucilaginibacter terrae sp. nov., isolated from manganese diggings.</title>
        <authorList>
            <person name="Huang Y."/>
            <person name="Zhou Z."/>
        </authorList>
    </citation>
    <scope>NUCLEOTIDE SEQUENCE [LARGE SCALE GENOMIC DNA]</scope>
    <source>
        <strain evidence="1 2">ZH6</strain>
    </source>
</reference>
<evidence type="ECO:0000313" key="1">
    <source>
        <dbReference type="EMBL" id="RFZ85395.1"/>
    </source>
</evidence>
<dbReference type="AlphaFoldDB" id="A0A3E2NWK7"/>
<dbReference type="EMBL" id="QWDE01000001">
    <property type="protein sequence ID" value="RFZ85395.1"/>
    <property type="molecule type" value="Genomic_DNA"/>
</dbReference>
<dbReference type="Proteomes" id="UP000260823">
    <property type="component" value="Unassembled WGS sequence"/>
</dbReference>
<protein>
    <submittedName>
        <fullName evidence="1">Uncharacterized protein</fullName>
    </submittedName>
</protein>